<accession>A0A1M6J4Q3</accession>
<keyword evidence="1" id="KW-0004">4Fe-4S</keyword>
<evidence type="ECO:0000259" key="5">
    <source>
        <dbReference type="PROSITE" id="PS51379"/>
    </source>
</evidence>
<dbReference type="AlphaFoldDB" id="A0A1M6J4Q3"/>
<evidence type="ECO:0000256" key="2">
    <source>
        <dbReference type="ARBA" id="ARBA00022723"/>
    </source>
</evidence>
<name>A0A1M6J4Q3_9FIRM</name>
<evidence type="ECO:0000313" key="6">
    <source>
        <dbReference type="EMBL" id="SHJ41611.1"/>
    </source>
</evidence>
<dbReference type="STRING" id="1121476.SAMN02745751_02498"/>
<keyword evidence="2" id="KW-0479">Metal-binding</keyword>
<dbReference type="PANTHER" id="PTHR43177:SF3">
    <property type="entry name" value="PROTEIN NRFC HOMOLOG"/>
    <property type="match status" value="1"/>
</dbReference>
<dbReference type="OrthoDB" id="9810688at2"/>
<dbReference type="Pfam" id="PF13183">
    <property type="entry name" value="Fer4_8"/>
    <property type="match status" value="1"/>
</dbReference>
<evidence type="ECO:0000256" key="3">
    <source>
        <dbReference type="ARBA" id="ARBA00023004"/>
    </source>
</evidence>
<gene>
    <name evidence="6" type="ORF">SAMN02745751_02498</name>
</gene>
<feature type="non-terminal residue" evidence="6">
    <location>
        <position position="102"/>
    </location>
</feature>
<keyword evidence="3" id="KW-0408">Iron</keyword>
<dbReference type="GO" id="GO:0051539">
    <property type="term" value="F:4 iron, 4 sulfur cluster binding"/>
    <property type="evidence" value="ECO:0007669"/>
    <property type="project" value="UniProtKB-KW"/>
</dbReference>
<dbReference type="PROSITE" id="PS51379">
    <property type="entry name" value="4FE4S_FER_2"/>
    <property type="match status" value="3"/>
</dbReference>
<proteinExistence type="predicted"/>
<dbReference type="InterPro" id="IPR017900">
    <property type="entry name" value="4Fe4S_Fe_S_CS"/>
</dbReference>
<evidence type="ECO:0000313" key="7">
    <source>
        <dbReference type="Proteomes" id="UP000184052"/>
    </source>
</evidence>
<reference evidence="6 7" key="1">
    <citation type="submission" date="2016-11" db="EMBL/GenBank/DDBJ databases">
        <authorList>
            <person name="Jaros S."/>
            <person name="Januszkiewicz K."/>
            <person name="Wedrychowicz H."/>
        </authorList>
    </citation>
    <scope>NUCLEOTIDE SEQUENCE [LARGE SCALE GENOMIC DNA]</scope>
    <source>
        <strain evidence="6 7">DSM 17477</strain>
    </source>
</reference>
<dbReference type="PROSITE" id="PS00198">
    <property type="entry name" value="4FE4S_FER_1"/>
    <property type="match status" value="1"/>
</dbReference>
<feature type="domain" description="4Fe-4S ferredoxin-type" evidence="5">
    <location>
        <begin position="42"/>
        <end position="72"/>
    </location>
</feature>
<feature type="domain" description="4Fe-4S ferredoxin-type" evidence="5">
    <location>
        <begin position="73"/>
        <end position="102"/>
    </location>
</feature>
<dbReference type="Pfam" id="PF00037">
    <property type="entry name" value="Fer4"/>
    <property type="match status" value="1"/>
</dbReference>
<dbReference type="SUPFAM" id="SSF54862">
    <property type="entry name" value="4Fe-4S ferredoxins"/>
    <property type="match status" value="1"/>
</dbReference>
<dbReference type="InterPro" id="IPR050954">
    <property type="entry name" value="ET_IronSulfur_Cluster-Binding"/>
</dbReference>
<dbReference type="PANTHER" id="PTHR43177">
    <property type="entry name" value="PROTEIN NRFC"/>
    <property type="match status" value="1"/>
</dbReference>
<dbReference type="GO" id="GO:0046872">
    <property type="term" value="F:metal ion binding"/>
    <property type="evidence" value="ECO:0007669"/>
    <property type="project" value="UniProtKB-KW"/>
</dbReference>
<feature type="domain" description="4Fe-4S ferredoxin-type" evidence="5">
    <location>
        <begin position="2"/>
        <end position="31"/>
    </location>
</feature>
<dbReference type="Gene3D" id="3.30.70.20">
    <property type="match status" value="2"/>
</dbReference>
<keyword evidence="7" id="KW-1185">Reference proteome</keyword>
<organism evidence="6 7">
    <name type="scientific">Dethiosulfatibacter aminovorans DSM 17477</name>
    <dbReference type="NCBI Taxonomy" id="1121476"/>
    <lineage>
        <taxon>Bacteria</taxon>
        <taxon>Bacillati</taxon>
        <taxon>Bacillota</taxon>
        <taxon>Tissierellia</taxon>
        <taxon>Dethiosulfatibacter</taxon>
    </lineage>
</organism>
<sequence>MRRLIKDESKCIGCGACVEKCSSAYFKENNENKSRIRVEKFEDRNWNRLTICTQCGVCAEICPTMALVKDIKGVVRLNKKDCVGCYMCVGFCPEEAMFQHDD</sequence>
<protein>
    <submittedName>
        <fullName evidence="6">4Fe-4S binding domain-containing protein</fullName>
    </submittedName>
</protein>
<dbReference type="EMBL" id="FQZL01000020">
    <property type="protein sequence ID" value="SHJ41611.1"/>
    <property type="molecule type" value="Genomic_DNA"/>
</dbReference>
<keyword evidence="4" id="KW-0411">Iron-sulfur</keyword>
<dbReference type="RefSeq" id="WP_073049917.1">
    <property type="nucleotide sequence ID" value="NZ_FQZL01000020.1"/>
</dbReference>
<evidence type="ECO:0000256" key="1">
    <source>
        <dbReference type="ARBA" id="ARBA00022485"/>
    </source>
</evidence>
<dbReference type="Proteomes" id="UP000184052">
    <property type="component" value="Unassembled WGS sequence"/>
</dbReference>
<dbReference type="InterPro" id="IPR017896">
    <property type="entry name" value="4Fe4S_Fe-S-bd"/>
</dbReference>
<evidence type="ECO:0000256" key="4">
    <source>
        <dbReference type="ARBA" id="ARBA00023014"/>
    </source>
</evidence>